<gene>
    <name evidence="2" type="ORF">AVEN_258918_1</name>
</gene>
<dbReference type="EMBL" id="BGPR01000182">
    <property type="protein sequence ID" value="GBM02604.1"/>
    <property type="molecule type" value="Genomic_DNA"/>
</dbReference>
<dbReference type="AlphaFoldDB" id="A0A4Y2CF80"/>
<keyword evidence="3" id="KW-1185">Reference proteome</keyword>
<sequence>MRSSYSLPVTLSGVKSSESASLENDQYLITCHRRGETSDTGMTSCQTHYAGSCFPEGTTIVVRLVKTVPSPMTGGSLSNPTYSTGYGRSGAAGVSIPPWVGKGMRTAARNRAI</sequence>
<name>A0A4Y2CF80_ARAVE</name>
<dbReference type="Proteomes" id="UP000499080">
    <property type="component" value="Unassembled WGS sequence"/>
</dbReference>
<accession>A0A4Y2CF80</accession>
<protein>
    <submittedName>
        <fullName evidence="2">Uncharacterized protein</fullName>
    </submittedName>
</protein>
<comment type="caution">
    <text evidence="2">The sequence shown here is derived from an EMBL/GenBank/DDBJ whole genome shotgun (WGS) entry which is preliminary data.</text>
</comment>
<reference evidence="2 3" key="1">
    <citation type="journal article" date="2019" name="Sci. Rep.">
        <title>Orb-weaving spider Araneus ventricosus genome elucidates the spidroin gene catalogue.</title>
        <authorList>
            <person name="Kono N."/>
            <person name="Nakamura H."/>
            <person name="Ohtoshi R."/>
            <person name="Moran D.A.P."/>
            <person name="Shinohara A."/>
            <person name="Yoshida Y."/>
            <person name="Fujiwara M."/>
            <person name="Mori M."/>
            <person name="Tomita M."/>
            <person name="Arakawa K."/>
        </authorList>
    </citation>
    <scope>NUCLEOTIDE SEQUENCE [LARGE SCALE GENOMIC DNA]</scope>
</reference>
<evidence type="ECO:0000313" key="2">
    <source>
        <dbReference type="EMBL" id="GBM02604.1"/>
    </source>
</evidence>
<feature type="region of interest" description="Disordered" evidence="1">
    <location>
        <begin position="1"/>
        <end position="20"/>
    </location>
</feature>
<evidence type="ECO:0000256" key="1">
    <source>
        <dbReference type="SAM" id="MobiDB-lite"/>
    </source>
</evidence>
<evidence type="ECO:0000313" key="3">
    <source>
        <dbReference type="Proteomes" id="UP000499080"/>
    </source>
</evidence>
<organism evidence="2 3">
    <name type="scientific">Araneus ventricosus</name>
    <name type="common">Orbweaver spider</name>
    <name type="synonym">Epeira ventricosa</name>
    <dbReference type="NCBI Taxonomy" id="182803"/>
    <lineage>
        <taxon>Eukaryota</taxon>
        <taxon>Metazoa</taxon>
        <taxon>Ecdysozoa</taxon>
        <taxon>Arthropoda</taxon>
        <taxon>Chelicerata</taxon>
        <taxon>Arachnida</taxon>
        <taxon>Araneae</taxon>
        <taxon>Araneomorphae</taxon>
        <taxon>Entelegynae</taxon>
        <taxon>Araneoidea</taxon>
        <taxon>Araneidae</taxon>
        <taxon>Araneus</taxon>
    </lineage>
</organism>
<proteinExistence type="predicted"/>